<evidence type="ECO:0000256" key="1">
    <source>
        <dbReference type="SAM" id="MobiDB-lite"/>
    </source>
</evidence>
<dbReference type="AlphaFoldDB" id="A0AA34RCX6"/>
<dbReference type="EMBL" id="CP002608">
    <property type="protein sequence ID" value="AEB41305.1"/>
    <property type="molecule type" value="Genomic_DNA"/>
</dbReference>
<name>A0AA34RCX6_CHLPE</name>
<keyword evidence="3" id="KW-1185">Reference proteome</keyword>
<protein>
    <submittedName>
        <fullName evidence="2">Uncharacterized protein</fullName>
    </submittedName>
</protein>
<sequence>MFTRKLMISGHGKPRKLKNFATPPRKTELLLAKKSV</sequence>
<accession>A0AA34RCX6</accession>
<reference evidence="2 3" key="1">
    <citation type="journal article" date="2011" name="J. Bacteriol.">
        <title>Genome sequence of the obligate intracellular animal pathogen Chlamydia pecorum E58.</title>
        <authorList>
            <person name="Mojica S."/>
            <person name="Huot Creasy H."/>
            <person name="Daugherty S."/>
            <person name="Read T.D."/>
            <person name="Kim T."/>
            <person name="Kaltenboeck B."/>
            <person name="Bavoil P."/>
            <person name="Myers G.S."/>
        </authorList>
    </citation>
    <scope>NUCLEOTIDE SEQUENCE [LARGE SCALE GENOMIC DNA]</scope>
    <source>
        <strain evidence="2 3">E58</strain>
    </source>
</reference>
<gene>
    <name evidence="2" type="ordered locus">G5S_0297</name>
</gene>
<organism evidence="2 3">
    <name type="scientific">Chlamydia pecorum (strain ATCC VR-628 / DSM 29919 / E58)</name>
    <name type="common">Chlamydophila pecorum</name>
    <dbReference type="NCBI Taxonomy" id="331635"/>
    <lineage>
        <taxon>Bacteria</taxon>
        <taxon>Pseudomonadati</taxon>
        <taxon>Chlamydiota</taxon>
        <taxon>Chlamydiia</taxon>
        <taxon>Chlamydiales</taxon>
        <taxon>Chlamydiaceae</taxon>
        <taxon>Chlamydia/Chlamydophila group</taxon>
        <taxon>Chlamydia</taxon>
    </lineage>
</organism>
<evidence type="ECO:0000313" key="3">
    <source>
        <dbReference type="Proteomes" id="UP000008305"/>
    </source>
</evidence>
<dbReference type="KEGG" id="cpm:G5S_0297"/>
<feature type="region of interest" description="Disordered" evidence="1">
    <location>
        <begin position="1"/>
        <end position="20"/>
    </location>
</feature>
<dbReference type="Proteomes" id="UP000008305">
    <property type="component" value="Chromosome"/>
</dbReference>
<evidence type="ECO:0000313" key="2">
    <source>
        <dbReference type="EMBL" id="AEB41305.1"/>
    </source>
</evidence>
<proteinExistence type="predicted"/>